<comment type="caution">
    <text evidence="2">The sequence shown here is derived from an EMBL/GenBank/DDBJ whole genome shotgun (WGS) entry which is preliminary data.</text>
</comment>
<accession>A0A371E3H6</accession>
<evidence type="ECO:0000256" key="1">
    <source>
        <dbReference type="SAM" id="MobiDB-lite"/>
    </source>
</evidence>
<gene>
    <name evidence="2" type="ORF">CR513_61296</name>
</gene>
<evidence type="ECO:0000313" key="2">
    <source>
        <dbReference type="EMBL" id="RDX60553.1"/>
    </source>
</evidence>
<proteinExistence type="predicted"/>
<reference evidence="2" key="1">
    <citation type="submission" date="2018-05" db="EMBL/GenBank/DDBJ databases">
        <title>Draft genome of Mucuna pruriens seed.</title>
        <authorList>
            <person name="Nnadi N.E."/>
            <person name="Vos R."/>
            <person name="Hasami M.H."/>
            <person name="Devisetty U.K."/>
            <person name="Aguiy J.C."/>
        </authorList>
    </citation>
    <scope>NUCLEOTIDE SEQUENCE [LARGE SCALE GENOMIC DNA]</scope>
    <source>
        <strain evidence="2">JCA_2017</strain>
    </source>
</reference>
<feature type="region of interest" description="Disordered" evidence="1">
    <location>
        <begin position="78"/>
        <end position="104"/>
    </location>
</feature>
<dbReference type="OrthoDB" id="1738629at2759"/>
<feature type="non-terminal residue" evidence="2">
    <location>
        <position position="1"/>
    </location>
</feature>
<name>A0A371E3H6_MUCPR</name>
<dbReference type="Proteomes" id="UP000257109">
    <property type="component" value="Unassembled WGS sequence"/>
</dbReference>
<feature type="compositionally biased region" description="Basic residues" evidence="1">
    <location>
        <begin position="86"/>
        <end position="96"/>
    </location>
</feature>
<keyword evidence="3" id="KW-1185">Reference proteome</keyword>
<protein>
    <submittedName>
        <fullName evidence="2">Uncharacterized protein</fullName>
    </submittedName>
</protein>
<dbReference type="EMBL" id="QJKJ01016777">
    <property type="protein sequence ID" value="RDX60553.1"/>
    <property type="molecule type" value="Genomic_DNA"/>
</dbReference>
<dbReference type="AlphaFoldDB" id="A0A371E3H6"/>
<organism evidence="2 3">
    <name type="scientific">Mucuna pruriens</name>
    <name type="common">Velvet bean</name>
    <name type="synonym">Dolichos pruriens</name>
    <dbReference type="NCBI Taxonomy" id="157652"/>
    <lineage>
        <taxon>Eukaryota</taxon>
        <taxon>Viridiplantae</taxon>
        <taxon>Streptophyta</taxon>
        <taxon>Embryophyta</taxon>
        <taxon>Tracheophyta</taxon>
        <taxon>Spermatophyta</taxon>
        <taxon>Magnoliopsida</taxon>
        <taxon>eudicotyledons</taxon>
        <taxon>Gunneridae</taxon>
        <taxon>Pentapetalae</taxon>
        <taxon>rosids</taxon>
        <taxon>fabids</taxon>
        <taxon>Fabales</taxon>
        <taxon>Fabaceae</taxon>
        <taxon>Papilionoideae</taxon>
        <taxon>50 kb inversion clade</taxon>
        <taxon>NPAAA clade</taxon>
        <taxon>indigoferoid/millettioid clade</taxon>
        <taxon>Phaseoleae</taxon>
        <taxon>Mucuna</taxon>
    </lineage>
</organism>
<sequence>MENNKKMTHYFTRVIILTNFMKGYGEKIPNVKIVEKVLQTLPSKFYHIVEPKNLRILKVEELQGSLLTNQALIAQAPRKGGAKIGKDKKGKGKWRNSKSNFSGGSFRDQDLGVILIKLIKKKWINSK</sequence>
<evidence type="ECO:0000313" key="3">
    <source>
        <dbReference type="Proteomes" id="UP000257109"/>
    </source>
</evidence>